<feature type="compositionally biased region" description="Polar residues" evidence="1">
    <location>
        <begin position="129"/>
        <end position="139"/>
    </location>
</feature>
<feature type="compositionally biased region" description="Basic and acidic residues" evidence="1">
    <location>
        <begin position="153"/>
        <end position="162"/>
    </location>
</feature>
<dbReference type="AlphaFoldDB" id="A0AA39X091"/>
<reference evidence="2" key="1">
    <citation type="submission" date="2023-06" db="EMBL/GenBank/DDBJ databases">
        <title>Genome-scale phylogeny and comparative genomics of the fungal order Sordariales.</title>
        <authorList>
            <consortium name="Lawrence Berkeley National Laboratory"/>
            <person name="Hensen N."/>
            <person name="Bonometti L."/>
            <person name="Westerberg I."/>
            <person name="Brannstrom I.O."/>
            <person name="Guillou S."/>
            <person name="Cros-Aarteil S."/>
            <person name="Calhoun S."/>
            <person name="Haridas S."/>
            <person name="Kuo A."/>
            <person name="Mondo S."/>
            <person name="Pangilinan J."/>
            <person name="Riley R."/>
            <person name="LaButti K."/>
            <person name="Andreopoulos B."/>
            <person name="Lipzen A."/>
            <person name="Chen C."/>
            <person name="Yanf M."/>
            <person name="Daum C."/>
            <person name="Ng V."/>
            <person name="Clum A."/>
            <person name="Steindorff A."/>
            <person name="Ohm R."/>
            <person name="Martin F."/>
            <person name="Silar P."/>
            <person name="Natvig D."/>
            <person name="Lalanne C."/>
            <person name="Gautier V."/>
            <person name="Ament-velasquez S.L."/>
            <person name="Kruys A."/>
            <person name="Hutchinson M.I."/>
            <person name="Powell A.J."/>
            <person name="Barry K."/>
            <person name="Miller A.N."/>
            <person name="Grigoriev I.V."/>
            <person name="Debuchy R."/>
            <person name="Gladieux P."/>
            <person name="Thoren M.H."/>
            <person name="Johannesson H."/>
        </authorList>
    </citation>
    <scope>NUCLEOTIDE SEQUENCE</scope>
    <source>
        <strain evidence="2">SMH3391-2</strain>
    </source>
</reference>
<sequence>MGTRQRRSGWVEVALEKSKLGAERGSWDGMGCGMEMRWTKDRAGIGATLFTLQAEVTRSIDKPQASTFEECERRCARAQEKESEGNLKSNQQNGHARFCLMGDLQLLVQISLTAAEHGAQRGQALATPWVQQPGTTENEVPSGWRPSQKQKKQQTDNSERRWPSTPPSSLRRADRCDHAAADRDDRQGR</sequence>
<feature type="compositionally biased region" description="Basic and acidic residues" evidence="1">
    <location>
        <begin position="171"/>
        <end position="189"/>
    </location>
</feature>
<accession>A0AA39X091</accession>
<keyword evidence="3" id="KW-1185">Reference proteome</keyword>
<dbReference type="EMBL" id="JAULSR010000003">
    <property type="protein sequence ID" value="KAK0624899.1"/>
    <property type="molecule type" value="Genomic_DNA"/>
</dbReference>
<dbReference type="Proteomes" id="UP001174934">
    <property type="component" value="Unassembled WGS sequence"/>
</dbReference>
<proteinExistence type="predicted"/>
<organism evidence="2 3">
    <name type="scientific">Bombardia bombarda</name>
    <dbReference type="NCBI Taxonomy" id="252184"/>
    <lineage>
        <taxon>Eukaryota</taxon>
        <taxon>Fungi</taxon>
        <taxon>Dikarya</taxon>
        <taxon>Ascomycota</taxon>
        <taxon>Pezizomycotina</taxon>
        <taxon>Sordariomycetes</taxon>
        <taxon>Sordariomycetidae</taxon>
        <taxon>Sordariales</taxon>
        <taxon>Lasiosphaeriaceae</taxon>
        <taxon>Bombardia</taxon>
    </lineage>
</organism>
<comment type="caution">
    <text evidence="2">The sequence shown here is derived from an EMBL/GenBank/DDBJ whole genome shotgun (WGS) entry which is preliminary data.</text>
</comment>
<name>A0AA39X091_9PEZI</name>
<gene>
    <name evidence="2" type="ORF">B0T17DRAFT_507936</name>
</gene>
<protein>
    <submittedName>
        <fullName evidence="2">Uncharacterized protein</fullName>
    </submittedName>
</protein>
<evidence type="ECO:0000313" key="2">
    <source>
        <dbReference type="EMBL" id="KAK0624899.1"/>
    </source>
</evidence>
<evidence type="ECO:0000313" key="3">
    <source>
        <dbReference type="Proteomes" id="UP001174934"/>
    </source>
</evidence>
<evidence type="ECO:0000256" key="1">
    <source>
        <dbReference type="SAM" id="MobiDB-lite"/>
    </source>
</evidence>
<feature type="region of interest" description="Disordered" evidence="1">
    <location>
        <begin position="125"/>
        <end position="189"/>
    </location>
</feature>